<keyword evidence="5 11" id="KW-0297">G-protein coupled receptor</keyword>
<evidence type="ECO:0000256" key="4">
    <source>
        <dbReference type="ARBA" id="ARBA00022989"/>
    </source>
</evidence>
<keyword evidence="2" id="KW-1003">Cell membrane</keyword>
<evidence type="ECO:0000256" key="11">
    <source>
        <dbReference type="RuleBase" id="RU000688"/>
    </source>
</evidence>
<evidence type="ECO:0000256" key="1">
    <source>
        <dbReference type="ARBA" id="ARBA00004651"/>
    </source>
</evidence>
<dbReference type="Gene3D" id="1.20.1070.10">
    <property type="entry name" value="Rhodopsin 7-helix transmembrane proteins"/>
    <property type="match status" value="1"/>
</dbReference>
<evidence type="ECO:0000256" key="7">
    <source>
        <dbReference type="ARBA" id="ARBA00023157"/>
    </source>
</evidence>
<accession>A0AAR2JDB4</accession>
<feature type="transmembrane region" description="Helical" evidence="12">
    <location>
        <begin position="180"/>
        <end position="201"/>
    </location>
</feature>
<evidence type="ECO:0000256" key="3">
    <source>
        <dbReference type="ARBA" id="ARBA00022692"/>
    </source>
</evidence>
<dbReference type="SUPFAM" id="SSF81321">
    <property type="entry name" value="Family A G protein-coupled receptor-like"/>
    <property type="match status" value="1"/>
</dbReference>
<keyword evidence="3 11" id="KW-0812">Transmembrane</keyword>
<feature type="transmembrane region" description="Helical" evidence="12">
    <location>
        <begin position="54"/>
        <end position="75"/>
    </location>
</feature>
<evidence type="ECO:0000256" key="8">
    <source>
        <dbReference type="ARBA" id="ARBA00023170"/>
    </source>
</evidence>
<proteinExistence type="inferred from homology"/>
<dbReference type="AlphaFoldDB" id="A0AAR2JDB4"/>
<feature type="transmembrane region" description="Helical" evidence="12">
    <location>
        <begin position="28"/>
        <end position="47"/>
    </location>
</feature>
<evidence type="ECO:0000256" key="9">
    <source>
        <dbReference type="ARBA" id="ARBA00023180"/>
    </source>
</evidence>
<evidence type="ECO:0000256" key="2">
    <source>
        <dbReference type="ARBA" id="ARBA00022475"/>
    </source>
</evidence>
<keyword evidence="10 11" id="KW-0807">Transducer</keyword>
<reference evidence="14" key="3">
    <citation type="submission" date="2025-09" db="UniProtKB">
        <authorList>
            <consortium name="Ensembl"/>
        </authorList>
    </citation>
    <scope>IDENTIFICATION</scope>
</reference>
<keyword evidence="15" id="KW-1185">Reference proteome</keyword>
<keyword evidence="7" id="KW-1015">Disulfide bond</keyword>
<comment type="subcellular location">
    <subcellularLocation>
        <location evidence="1">Cell membrane</location>
        <topology evidence="1">Multi-pass membrane protein</topology>
    </subcellularLocation>
</comment>
<dbReference type="Proteomes" id="UP001501920">
    <property type="component" value="Chromosome 10"/>
</dbReference>
<dbReference type="PRINTS" id="PR00237">
    <property type="entry name" value="GPCRRHODOPSN"/>
</dbReference>
<feature type="transmembrane region" description="Helical" evidence="12">
    <location>
        <begin position="261"/>
        <end position="285"/>
    </location>
</feature>
<dbReference type="InterPro" id="IPR000276">
    <property type="entry name" value="GPCR_Rhodpsn"/>
</dbReference>
<dbReference type="GeneTree" id="ENSGT01150000286937"/>
<evidence type="ECO:0000256" key="12">
    <source>
        <dbReference type="SAM" id="Phobius"/>
    </source>
</evidence>
<feature type="domain" description="G-protein coupled receptors family 1 profile" evidence="13">
    <location>
        <begin position="39"/>
        <end position="282"/>
    </location>
</feature>
<dbReference type="GO" id="GO:0005886">
    <property type="term" value="C:plasma membrane"/>
    <property type="evidence" value="ECO:0007669"/>
    <property type="project" value="UniProtKB-SubCell"/>
</dbReference>
<sequence>MALNESMNKTNSQCTFNDTVDAYMYPTAYSLFFILGLPGNCLSLYVHIKQENELGVYLFNLALSDFFFIAGLPIWMDFELKDHWHHGKTLCTVCIFFLFTNFYSSALLLSCISVDRYFAVVYPLSFPFLRKPSTAATVSVAVWTFTLMFNAISIDPNQIYDDQFKICLDVFPISSKQIKVYVVSFFVGFLLPAVVVMFCYWRICREVRTNQATGLSERRRVFRLLGSVLLSLCLCFGPVHITMVLRAGLENVDTCPPAWLYFLYKAGVALAMLNCLADPLLYCFITRRGLYTMLTGSYKLPQASSLAGLMCRAHGLSSQCWLCEQHTLSSNQA</sequence>
<feature type="transmembrane region" description="Helical" evidence="12">
    <location>
        <begin position="221"/>
        <end position="241"/>
    </location>
</feature>
<keyword evidence="4 12" id="KW-1133">Transmembrane helix</keyword>
<dbReference type="InterPro" id="IPR017452">
    <property type="entry name" value="GPCR_Rhodpsn_7TM"/>
</dbReference>
<dbReference type="PROSITE" id="PS00237">
    <property type="entry name" value="G_PROTEIN_RECEP_F1_1"/>
    <property type="match status" value="1"/>
</dbReference>
<dbReference type="Pfam" id="PF00001">
    <property type="entry name" value="7tm_1"/>
    <property type="match status" value="1"/>
</dbReference>
<dbReference type="Ensembl" id="ENSPNAT00000061123.1">
    <property type="protein sequence ID" value="ENSPNAP00000049930.1"/>
    <property type="gene ID" value="ENSPNAG00000037922.1"/>
</dbReference>
<feature type="transmembrane region" description="Helical" evidence="12">
    <location>
        <begin position="135"/>
        <end position="154"/>
    </location>
</feature>
<protein>
    <submittedName>
        <fullName evidence="14">G protein-coupled receptor 65</fullName>
    </submittedName>
</protein>
<comment type="similarity">
    <text evidence="11">Belongs to the G-protein coupled receptor 1 family.</text>
</comment>
<evidence type="ECO:0000259" key="13">
    <source>
        <dbReference type="PROSITE" id="PS50262"/>
    </source>
</evidence>
<feature type="transmembrane region" description="Helical" evidence="12">
    <location>
        <begin position="95"/>
        <end position="114"/>
    </location>
</feature>
<dbReference type="PANTHER" id="PTHR24234:SF15">
    <property type="entry name" value="G PROTEIN-COUPLED RECEPTOR 65"/>
    <property type="match status" value="1"/>
</dbReference>
<organism evidence="14 15">
    <name type="scientific">Pygocentrus nattereri</name>
    <name type="common">Red-bellied piranha</name>
    <dbReference type="NCBI Taxonomy" id="42514"/>
    <lineage>
        <taxon>Eukaryota</taxon>
        <taxon>Metazoa</taxon>
        <taxon>Chordata</taxon>
        <taxon>Craniata</taxon>
        <taxon>Vertebrata</taxon>
        <taxon>Euteleostomi</taxon>
        <taxon>Actinopterygii</taxon>
        <taxon>Neopterygii</taxon>
        <taxon>Teleostei</taxon>
        <taxon>Ostariophysi</taxon>
        <taxon>Characiformes</taxon>
        <taxon>Characoidei</taxon>
        <taxon>Pygocentrus</taxon>
    </lineage>
</organism>
<evidence type="ECO:0000256" key="5">
    <source>
        <dbReference type="ARBA" id="ARBA00023040"/>
    </source>
</evidence>
<evidence type="ECO:0000313" key="15">
    <source>
        <dbReference type="Proteomes" id="UP001501920"/>
    </source>
</evidence>
<dbReference type="PANTHER" id="PTHR24234">
    <property type="entry name" value="LYSOPHOSPHATIDIC ACID RECEPTOR 5/SPHINGOSYLPHOSPHORYLCHOLINE RECEPTOR"/>
    <property type="match status" value="1"/>
</dbReference>
<reference evidence="14 15" key="1">
    <citation type="submission" date="2020-10" db="EMBL/GenBank/DDBJ databases">
        <title>Pygocentrus nattereri (red-bellied piranha) genome, fPygNat1, primary haplotype.</title>
        <authorList>
            <person name="Myers G."/>
            <person name="Meyer A."/>
            <person name="Karagic N."/>
            <person name="Pippel M."/>
            <person name="Winkler S."/>
            <person name="Tracey A."/>
            <person name="Wood J."/>
            <person name="Formenti G."/>
            <person name="Howe K."/>
            <person name="Fedrigo O."/>
            <person name="Jarvis E.D."/>
        </authorList>
    </citation>
    <scope>NUCLEOTIDE SEQUENCE [LARGE SCALE GENOMIC DNA]</scope>
</reference>
<dbReference type="GO" id="GO:0004930">
    <property type="term" value="F:G protein-coupled receptor activity"/>
    <property type="evidence" value="ECO:0007669"/>
    <property type="project" value="UniProtKB-KW"/>
</dbReference>
<keyword evidence="6 12" id="KW-0472">Membrane</keyword>
<dbReference type="PROSITE" id="PS50262">
    <property type="entry name" value="G_PROTEIN_RECEP_F1_2"/>
    <property type="match status" value="1"/>
</dbReference>
<evidence type="ECO:0000256" key="6">
    <source>
        <dbReference type="ARBA" id="ARBA00023136"/>
    </source>
</evidence>
<evidence type="ECO:0000313" key="14">
    <source>
        <dbReference type="Ensembl" id="ENSPNAP00000049930.1"/>
    </source>
</evidence>
<keyword evidence="8 11" id="KW-0675">Receptor</keyword>
<name>A0AAR2JDB4_PYGNA</name>
<dbReference type="PRINTS" id="PR01157">
    <property type="entry name" value="P2YPURNOCPTR"/>
</dbReference>
<reference evidence="14" key="2">
    <citation type="submission" date="2025-08" db="UniProtKB">
        <authorList>
            <consortium name="Ensembl"/>
        </authorList>
    </citation>
    <scope>IDENTIFICATION</scope>
</reference>
<evidence type="ECO:0000256" key="10">
    <source>
        <dbReference type="ARBA" id="ARBA00023224"/>
    </source>
</evidence>
<keyword evidence="9" id="KW-0325">Glycoprotein</keyword>